<dbReference type="InterPro" id="IPR001279">
    <property type="entry name" value="Metallo-B-lactamas"/>
</dbReference>
<protein>
    <submittedName>
        <fullName evidence="2">Glyoxylase, beta-lactamase superfamily II</fullName>
    </submittedName>
</protein>
<name>A0A1M5M474_9FIRM</name>
<organism evidence="2 3">
    <name type="scientific">Thermosyntropha lipolytica DSM 11003</name>
    <dbReference type="NCBI Taxonomy" id="1123382"/>
    <lineage>
        <taxon>Bacteria</taxon>
        <taxon>Bacillati</taxon>
        <taxon>Bacillota</taxon>
        <taxon>Clostridia</taxon>
        <taxon>Eubacteriales</taxon>
        <taxon>Syntrophomonadaceae</taxon>
        <taxon>Thermosyntropha</taxon>
    </lineage>
</organism>
<evidence type="ECO:0000259" key="1">
    <source>
        <dbReference type="SMART" id="SM00849"/>
    </source>
</evidence>
<dbReference type="InterPro" id="IPR036866">
    <property type="entry name" value="RibonucZ/Hydroxyglut_hydro"/>
</dbReference>
<sequence>MPRGKIPANQDKLKEAEGELEVIEHITDGIYLISPGKNTIFPYSFFFYIDDEIKTLIDTPLIPQLLQSLEGKKVDRIINTHFHRDHCGSNYLFPEVEVYVHEADSPAMQSVETFSLYYGFDKHGGSEIARKLLPSFNYQPSRIDGKLVPGEKVKLGKIELEVIHTPGHTPGHCVLFWEEKGLLFAGDIDLTSFGPWYGNEVSDVDQTIQSIEKIIALKPETILSGHRGLIKKDTAKELKKYRDKVYAKEEKLLKALKTPQTIEELVNLKIVYGRFRPPEELYAFFEKVSLLKHLERLMRLGIVEYDGRYYYKK</sequence>
<gene>
    <name evidence="2" type="ORF">SAMN02745221_00827</name>
</gene>
<dbReference type="EMBL" id="FQWY01000010">
    <property type="protein sequence ID" value="SHG72075.1"/>
    <property type="molecule type" value="Genomic_DNA"/>
</dbReference>
<dbReference type="SUPFAM" id="SSF56281">
    <property type="entry name" value="Metallo-hydrolase/oxidoreductase"/>
    <property type="match status" value="1"/>
</dbReference>
<dbReference type="AlphaFoldDB" id="A0A1M5M474"/>
<dbReference type="Pfam" id="PF00753">
    <property type="entry name" value="Lactamase_B"/>
    <property type="match status" value="1"/>
</dbReference>
<dbReference type="Gene3D" id="3.60.15.10">
    <property type="entry name" value="Ribonuclease Z/Hydroxyacylglutathione hydrolase-like"/>
    <property type="match status" value="1"/>
</dbReference>
<accession>A0A1M5M474</accession>
<proteinExistence type="predicted"/>
<dbReference type="PANTHER" id="PTHR42951:SF4">
    <property type="entry name" value="ACYL-COENZYME A THIOESTERASE MBLAC2"/>
    <property type="match status" value="1"/>
</dbReference>
<dbReference type="InterPro" id="IPR050855">
    <property type="entry name" value="NDM-1-like"/>
</dbReference>
<dbReference type="STRING" id="1123382.SAMN02745221_00827"/>
<reference evidence="3" key="1">
    <citation type="submission" date="2016-11" db="EMBL/GenBank/DDBJ databases">
        <authorList>
            <person name="Varghese N."/>
            <person name="Submissions S."/>
        </authorList>
    </citation>
    <scope>NUCLEOTIDE SEQUENCE [LARGE SCALE GENOMIC DNA]</scope>
    <source>
        <strain evidence="3">DSM 11003</strain>
    </source>
</reference>
<dbReference type="Proteomes" id="UP000242329">
    <property type="component" value="Unassembled WGS sequence"/>
</dbReference>
<evidence type="ECO:0000313" key="2">
    <source>
        <dbReference type="EMBL" id="SHG72075.1"/>
    </source>
</evidence>
<keyword evidence="3" id="KW-1185">Reference proteome</keyword>
<feature type="domain" description="Metallo-beta-lactamase" evidence="1">
    <location>
        <begin position="42"/>
        <end position="226"/>
    </location>
</feature>
<dbReference type="PANTHER" id="PTHR42951">
    <property type="entry name" value="METALLO-BETA-LACTAMASE DOMAIN-CONTAINING"/>
    <property type="match status" value="1"/>
</dbReference>
<dbReference type="SMART" id="SM00849">
    <property type="entry name" value="Lactamase_B"/>
    <property type="match status" value="1"/>
</dbReference>
<evidence type="ECO:0000313" key="3">
    <source>
        <dbReference type="Proteomes" id="UP000242329"/>
    </source>
</evidence>